<dbReference type="Gene3D" id="6.10.250.130">
    <property type="match status" value="1"/>
</dbReference>
<protein>
    <recommendedName>
        <fullName evidence="12">Amine oxidase</fullName>
        <ecNumber evidence="12">1.4.3.-</ecNumber>
    </recommendedName>
</protein>
<dbReference type="SUPFAM" id="SSF54373">
    <property type="entry name" value="FAD-linked reductases, C-terminal domain"/>
    <property type="match status" value="1"/>
</dbReference>
<dbReference type="GO" id="GO:0050660">
    <property type="term" value="F:flavin adenine dinucleotide binding"/>
    <property type="evidence" value="ECO:0007669"/>
    <property type="project" value="TreeGrafter"/>
</dbReference>
<dbReference type="Proteomes" id="UP000838412">
    <property type="component" value="Chromosome 14"/>
</dbReference>
<evidence type="ECO:0000256" key="2">
    <source>
        <dbReference type="ARBA" id="ARBA00004362"/>
    </source>
</evidence>
<comment type="cofactor">
    <cofactor evidence="1 12">
        <name>FAD</name>
        <dbReference type="ChEBI" id="CHEBI:57692"/>
    </cofactor>
</comment>
<feature type="binding site" evidence="11">
    <location>
        <position position="349"/>
    </location>
    <ligand>
        <name>substrate</name>
    </ligand>
</feature>
<dbReference type="Gene3D" id="1.10.405.10">
    <property type="entry name" value="Guanine Nucleotide Dissociation Inhibitor, domain 1"/>
    <property type="match status" value="1"/>
</dbReference>
<feature type="domain" description="Amine oxidase" evidence="13">
    <location>
        <begin position="24"/>
        <end position="457"/>
    </location>
</feature>
<dbReference type="InterPro" id="IPR036188">
    <property type="entry name" value="FAD/NAD-bd_sf"/>
</dbReference>
<dbReference type="InterPro" id="IPR002937">
    <property type="entry name" value="Amino_oxidase"/>
</dbReference>
<dbReference type="GO" id="GO:0008131">
    <property type="term" value="F:primary methylamine oxidase activity"/>
    <property type="evidence" value="ECO:0007669"/>
    <property type="project" value="TreeGrafter"/>
</dbReference>
<reference evidence="14" key="1">
    <citation type="submission" date="2022-01" db="EMBL/GenBank/DDBJ databases">
        <authorList>
            <person name="Braso-Vives M."/>
        </authorList>
    </citation>
    <scope>NUCLEOTIDE SEQUENCE</scope>
</reference>
<evidence type="ECO:0000313" key="14">
    <source>
        <dbReference type="EMBL" id="CAH1245275.1"/>
    </source>
</evidence>
<organism evidence="14 15">
    <name type="scientific">Branchiostoma lanceolatum</name>
    <name type="common">Common lancelet</name>
    <name type="synonym">Amphioxus lanceolatum</name>
    <dbReference type="NCBI Taxonomy" id="7740"/>
    <lineage>
        <taxon>Eukaryota</taxon>
        <taxon>Metazoa</taxon>
        <taxon>Chordata</taxon>
        <taxon>Cephalochordata</taxon>
        <taxon>Leptocardii</taxon>
        <taxon>Amphioxiformes</taxon>
        <taxon>Branchiostomatidae</taxon>
        <taxon>Branchiostoma</taxon>
    </lineage>
</organism>
<evidence type="ECO:0000256" key="10">
    <source>
        <dbReference type="ARBA" id="ARBA00049430"/>
    </source>
</evidence>
<dbReference type="InterPro" id="IPR001613">
    <property type="entry name" value="Flavin_amine_oxidase"/>
</dbReference>
<dbReference type="PRINTS" id="PR00757">
    <property type="entry name" value="AMINEOXDASEF"/>
</dbReference>
<keyword evidence="4 12" id="KW-0285">Flavoprotein</keyword>
<dbReference type="EMBL" id="OV696699">
    <property type="protein sequence ID" value="CAH1245275.1"/>
    <property type="molecule type" value="Genomic_DNA"/>
</dbReference>
<feature type="binding site" evidence="11">
    <location>
        <position position="25"/>
    </location>
    <ligand>
        <name>FAD</name>
        <dbReference type="ChEBI" id="CHEBI:57692"/>
    </ligand>
</feature>
<keyword evidence="15" id="KW-1185">Reference proteome</keyword>
<comment type="catalytic activity">
    <reaction evidence="9">
        <text>benzylamine + O2 + H2O = benzaldehyde + H2O2 + NH4(+)</text>
        <dbReference type="Rhea" id="RHEA:59424"/>
        <dbReference type="ChEBI" id="CHEBI:15377"/>
        <dbReference type="ChEBI" id="CHEBI:15379"/>
        <dbReference type="ChEBI" id="CHEBI:16240"/>
        <dbReference type="ChEBI" id="CHEBI:17169"/>
        <dbReference type="ChEBI" id="CHEBI:28938"/>
        <dbReference type="ChEBI" id="CHEBI:225238"/>
    </reaction>
    <physiologicalReaction direction="left-to-right" evidence="9">
        <dbReference type="Rhea" id="RHEA:59425"/>
    </physiologicalReaction>
</comment>
<dbReference type="InterPro" id="IPR050703">
    <property type="entry name" value="Flavin_MAO"/>
</dbReference>
<dbReference type="Gene3D" id="3.50.50.60">
    <property type="entry name" value="FAD/NAD(P)-binding domain"/>
    <property type="match status" value="1"/>
</dbReference>
<comment type="catalytic activity">
    <reaction evidence="10">
        <text>N-acetylputrescine + O2 + H2O = 4-acetamidobutanal + H2O2 + NH4(+)</text>
        <dbReference type="Rhea" id="RHEA:70283"/>
        <dbReference type="ChEBI" id="CHEBI:7386"/>
        <dbReference type="ChEBI" id="CHEBI:15377"/>
        <dbReference type="ChEBI" id="CHEBI:15379"/>
        <dbReference type="ChEBI" id="CHEBI:16240"/>
        <dbReference type="ChEBI" id="CHEBI:28938"/>
        <dbReference type="ChEBI" id="CHEBI:58263"/>
    </reaction>
    <physiologicalReaction direction="left-to-right" evidence="10">
        <dbReference type="Rhea" id="RHEA:70284"/>
    </physiologicalReaction>
</comment>
<comment type="subcellular location">
    <subcellularLocation>
        <location evidence="2">Mitochondrion outer membrane</location>
        <topology evidence="2">Single-pass type IV membrane protein</topology>
        <orientation evidence="2">Cytoplasmic side</orientation>
    </subcellularLocation>
</comment>
<evidence type="ECO:0000256" key="4">
    <source>
        <dbReference type="ARBA" id="ARBA00022630"/>
    </source>
</evidence>
<gene>
    <name evidence="14" type="primary">MAOB</name>
    <name evidence="14" type="ORF">BLAG_LOCUS7653</name>
</gene>
<evidence type="ECO:0000256" key="8">
    <source>
        <dbReference type="ARBA" id="ARBA00048448"/>
    </source>
</evidence>
<comment type="similarity">
    <text evidence="3 12">Belongs to the flavin monoamine oxidase family.</text>
</comment>
<feature type="binding site" evidence="11">
    <location>
        <position position="433"/>
    </location>
    <ligand>
        <name>FAD</name>
        <dbReference type="ChEBI" id="CHEBI:57692"/>
    </ligand>
</feature>
<evidence type="ECO:0000256" key="12">
    <source>
        <dbReference type="RuleBase" id="RU362067"/>
    </source>
</evidence>
<dbReference type="SUPFAM" id="SSF51905">
    <property type="entry name" value="FAD/NAD(P)-binding domain"/>
    <property type="match status" value="1"/>
</dbReference>
<sequence>MYSFEAGGKEKVVDTDVVVIGAGISGLCAAKLLHETGLDVQVLEARDRVGGRTYTVSDPGCGYVDLGGAYVGPTQDRILRVAKELDVTTYQVDTEQKAVSYFGGVHRSASFDDPSLLTNNPLALLDMNNYIQQTEKFSKQVPLEAPWNAPRAKEWDSMTYKEFIDKECWTSFAKKLLTSILGGLASCELEEMSLLAVLSSLASAGGFQMANAAQERKFVGGSMQVSEKIAALLGNRVVLSSPVMRIEQEETVAMVTTHSGQQYRAKYVISSVPPTLLHGILFDPPLPDLKIQMIQRMPMGSIIKVMTYYKTAFWKERGFSGLALSDMAPITGCMDDTKPDGSFPALVGFITSTQARKFSHMSAEERKQAVCEYYAEVFQCPEFLHPVNYVEYNWMAEHFSGGGPGVCIGPGFLTSFGSELNKPFGCVYFAGTETAVKWNGYMDGAVEAGERAAREVLHAMGKIPEDEIWQEEPPSVDVPHTPMAVDPLEKYLPSVPQLLYFLLAFLVLLIAVLCVYLL</sequence>
<dbReference type="GO" id="GO:0005741">
    <property type="term" value="C:mitochondrial outer membrane"/>
    <property type="evidence" value="ECO:0007669"/>
    <property type="project" value="UniProtKB-SubCell"/>
</dbReference>
<feature type="binding site" evidence="11">
    <location>
        <begin position="44"/>
        <end position="45"/>
    </location>
    <ligand>
        <name>FAD</name>
        <dbReference type="ChEBI" id="CHEBI:57692"/>
    </ligand>
</feature>
<evidence type="ECO:0000256" key="5">
    <source>
        <dbReference type="ARBA" id="ARBA00022827"/>
    </source>
</evidence>
<feature type="transmembrane region" description="Helical" evidence="12">
    <location>
        <begin position="498"/>
        <end position="517"/>
    </location>
</feature>
<proteinExistence type="inferred from homology"/>
<comment type="catalytic activity">
    <reaction evidence="8">
        <text>a secondary aliphatic amine + O2 + H2O = a primary amine + an aldehyde + H2O2</text>
        <dbReference type="Rhea" id="RHEA:26414"/>
        <dbReference type="ChEBI" id="CHEBI:15377"/>
        <dbReference type="ChEBI" id="CHEBI:15379"/>
        <dbReference type="ChEBI" id="CHEBI:16240"/>
        <dbReference type="ChEBI" id="CHEBI:17478"/>
        <dbReference type="ChEBI" id="CHEBI:58855"/>
        <dbReference type="ChEBI" id="CHEBI:65296"/>
        <dbReference type="EC" id="1.4.3.4"/>
    </reaction>
</comment>
<feature type="binding site" evidence="11">
    <location>
        <position position="243"/>
    </location>
    <ligand>
        <name>FAD</name>
        <dbReference type="ChEBI" id="CHEBI:57692"/>
    </ligand>
</feature>
<comment type="function">
    <text evidence="7">Catalyzes the oxidative deamination of primary and some secondary amines such as neurotransmitters, and exogenous amines including the tertiary amine, neurotoxin 1-methyl-4-phenyl-1,2,3,6-tetrahydropyridine (MPTP), with concomitant reduction of oxygen to hydrogen peroxide and participates in the metabolism of neuroactive and vasoactive amines in the central nervous system and peripheral tissues. Preferentially degrades benzylamine and phenylethylamine.</text>
</comment>
<evidence type="ECO:0000256" key="7">
    <source>
        <dbReference type="ARBA" id="ARBA00045409"/>
    </source>
</evidence>
<evidence type="ECO:0000256" key="11">
    <source>
        <dbReference type="PIRSR" id="PIRSR601613-1"/>
    </source>
</evidence>
<evidence type="ECO:0000256" key="6">
    <source>
        <dbReference type="ARBA" id="ARBA00023002"/>
    </source>
</evidence>
<keyword evidence="12" id="KW-0472">Membrane</keyword>
<name>A0A8J9Z0F7_BRALA</name>
<evidence type="ECO:0000313" key="15">
    <source>
        <dbReference type="Proteomes" id="UP000838412"/>
    </source>
</evidence>
<keyword evidence="12" id="KW-0812">Transmembrane</keyword>
<keyword evidence="5 12" id="KW-0274">FAD</keyword>
<dbReference type="PANTHER" id="PTHR43563">
    <property type="entry name" value="AMINE OXIDASE"/>
    <property type="match status" value="1"/>
</dbReference>
<dbReference type="EC" id="1.4.3.-" evidence="12"/>
<evidence type="ECO:0000256" key="9">
    <source>
        <dbReference type="ARBA" id="ARBA00049354"/>
    </source>
</evidence>
<keyword evidence="12" id="KW-1133">Transmembrane helix</keyword>
<evidence type="ECO:0000256" key="3">
    <source>
        <dbReference type="ARBA" id="ARBA00005995"/>
    </source>
</evidence>
<dbReference type="PANTHER" id="PTHR43563:SF1">
    <property type="entry name" value="AMINE OXIDASE [FLAVIN-CONTAINING] B"/>
    <property type="match status" value="1"/>
</dbReference>
<dbReference type="AlphaFoldDB" id="A0A8J9Z0F7"/>
<evidence type="ECO:0000256" key="1">
    <source>
        <dbReference type="ARBA" id="ARBA00001974"/>
    </source>
</evidence>
<evidence type="ECO:0000259" key="13">
    <source>
        <dbReference type="Pfam" id="PF01593"/>
    </source>
</evidence>
<dbReference type="GO" id="GO:0097621">
    <property type="term" value="F:monoamine oxidase activity"/>
    <property type="evidence" value="ECO:0007669"/>
    <property type="project" value="UniProtKB-EC"/>
</dbReference>
<dbReference type="Pfam" id="PF01593">
    <property type="entry name" value="Amino_oxidase"/>
    <property type="match status" value="1"/>
</dbReference>
<dbReference type="Gene3D" id="3.90.660.10">
    <property type="match status" value="1"/>
</dbReference>
<accession>A0A8J9Z0F7</accession>
<dbReference type="OrthoDB" id="7777654at2759"/>
<keyword evidence="6 12" id="KW-0560">Oxidoreductase</keyword>